<comment type="function">
    <text evidence="8">Catalyzes the NADPH-dependent reduction of beta-ketoacyl-ACP substrates to beta-hydroxyacyl-ACP products, the first reductive step in the elongation cycle of fatty acid biosynthesis.</text>
</comment>
<comment type="subunit">
    <text evidence="8">Homotetramer.</text>
</comment>
<dbReference type="GO" id="GO:0004316">
    <property type="term" value="F:3-oxoacyl-[acyl-carrier-protein] reductase (NADPH) activity"/>
    <property type="evidence" value="ECO:0007669"/>
    <property type="project" value="UniProtKB-UniRule"/>
</dbReference>
<dbReference type="PROSITE" id="PS00061">
    <property type="entry name" value="ADH_SHORT"/>
    <property type="match status" value="1"/>
</dbReference>
<evidence type="ECO:0000256" key="5">
    <source>
        <dbReference type="ARBA" id="ARBA00048508"/>
    </source>
</evidence>
<keyword evidence="8" id="KW-0276">Fatty acid metabolism</keyword>
<dbReference type="InterPro" id="IPR036291">
    <property type="entry name" value="NAD(P)-bd_dom_sf"/>
</dbReference>
<protein>
    <recommendedName>
        <fullName evidence="3 8">3-oxoacyl-[acyl-carrier-protein] reductase</fullName>
        <ecNumber evidence="3 8">1.1.1.100</ecNumber>
    </recommendedName>
</protein>
<keyword evidence="8" id="KW-0275">Fatty acid biosynthesis</keyword>
<dbReference type="EMBL" id="CP060715">
    <property type="protein sequence ID" value="QNN61482.1"/>
    <property type="molecule type" value="Genomic_DNA"/>
</dbReference>
<comment type="pathway">
    <text evidence="1 8">Lipid metabolism; fatty acid biosynthesis.</text>
</comment>
<dbReference type="InterPro" id="IPR011284">
    <property type="entry name" value="3oxo_ACP_reduc"/>
</dbReference>
<keyword evidence="4 8" id="KW-0560">Oxidoreductase</keyword>
<reference evidence="10 11" key="1">
    <citation type="submission" date="2020-08" db="EMBL/GenBank/DDBJ databases">
        <title>Genome sequence of Erysipelothrix inopinata DSM 15511T.</title>
        <authorList>
            <person name="Hyun D.-W."/>
            <person name="Bae J.-W."/>
        </authorList>
    </citation>
    <scope>NUCLEOTIDE SEQUENCE [LARGE SCALE GENOMIC DNA]</scope>
    <source>
        <strain evidence="10 11">DSM 15511</strain>
    </source>
</reference>
<dbReference type="InterPro" id="IPR057326">
    <property type="entry name" value="KR_dom"/>
</dbReference>
<evidence type="ECO:0000259" key="9">
    <source>
        <dbReference type="SMART" id="SM00822"/>
    </source>
</evidence>
<feature type="domain" description="Ketoreductase" evidence="9">
    <location>
        <begin position="3"/>
        <end position="183"/>
    </location>
</feature>
<evidence type="ECO:0000256" key="6">
    <source>
        <dbReference type="PIRSR" id="PIRSR611284-1"/>
    </source>
</evidence>
<evidence type="ECO:0000256" key="3">
    <source>
        <dbReference type="ARBA" id="ARBA00012948"/>
    </source>
</evidence>
<keyword evidence="7 8" id="KW-0521">NADP</keyword>
<dbReference type="PANTHER" id="PTHR42879:SF2">
    <property type="entry name" value="3-OXOACYL-[ACYL-CARRIER-PROTEIN] REDUCTASE FABG"/>
    <property type="match status" value="1"/>
</dbReference>
<evidence type="ECO:0000313" key="10">
    <source>
        <dbReference type="EMBL" id="QNN61482.1"/>
    </source>
</evidence>
<dbReference type="RefSeq" id="WP_187534682.1">
    <property type="nucleotide sequence ID" value="NZ_CBCSHU010000013.1"/>
</dbReference>
<feature type="active site" description="Proton acceptor" evidence="6">
    <location>
        <position position="148"/>
    </location>
</feature>
<sequence length="240" mass="25822">MSKLAIVTGATKGIGLAIATQLQKDGYMVYGTYVSSYSDQEIAVLETESFKLFQVDAKRMEACTDFIKKVDASEYQLEVLVNNAGVVRDQLLIRMSESEFDDVIETNLKGVFNMTQVCSKTLIRKKKGSIVNISSVVGLIGNSGQANYAASKAGVIGFSKSLAREFASRNVRVNCIAPGFIETAMTDSLSGTHIESIKNQIALGRLGKAEDIANAVSFLVSDKANYITGQTLNVCGGMVM</sequence>
<dbReference type="PRINTS" id="PR00080">
    <property type="entry name" value="SDRFAMILY"/>
</dbReference>
<dbReference type="GO" id="GO:0006633">
    <property type="term" value="P:fatty acid biosynthetic process"/>
    <property type="evidence" value="ECO:0007669"/>
    <property type="project" value="UniProtKB-UniPathway"/>
</dbReference>
<dbReference type="GO" id="GO:0051287">
    <property type="term" value="F:NAD binding"/>
    <property type="evidence" value="ECO:0007669"/>
    <property type="project" value="UniProtKB-UniRule"/>
</dbReference>
<dbReference type="PANTHER" id="PTHR42879">
    <property type="entry name" value="3-OXOACYL-(ACYL-CARRIER-PROTEIN) REDUCTASE"/>
    <property type="match status" value="1"/>
</dbReference>
<keyword evidence="11" id="KW-1185">Reference proteome</keyword>
<evidence type="ECO:0000256" key="4">
    <source>
        <dbReference type="ARBA" id="ARBA00023002"/>
    </source>
</evidence>
<dbReference type="UniPathway" id="UPA00094"/>
<keyword evidence="8" id="KW-0443">Lipid metabolism</keyword>
<dbReference type="AlphaFoldDB" id="A0A7G9S0V7"/>
<dbReference type="EC" id="1.1.1.100" evidence="3 8"/>
<comment type="similarity">
    <text evidence="2 8">Belongs to the short-chain dehydrogenases/reductases (SDR) family.</text>
</comment>
<dbReference type="PRINTS" id="PR00081">
    <property type="entry name" value="GDHRDH"/>
</dbReference>
<dbReference type="InterPro" id="IPR050259">
    <property type="entry name" value="SDR"/>
</dbReference>
<dbReference type="InterPro" id="IPR020904">
    <property type="entry name" value="Sc_DH/Rdtase_CS"/>
</dbReference>
<dbReference type="KEGG" id="eio:H9L01_03735"/>
<dbReference type="Proteomes" id="UP000515928">
    <property type="component" value="Chromosome"/>
</dbReference>
<evidence type="ECO:0000256" key="8">
    <source>
        <dbReference type="RuleBase" id="RU366074"/>
    </source>
</evidence>
<dbReference type="Pfam" id="PF13561">
    <property type="entry name" value="adh_short_C2"/>
    <property type="match status" value="1"/>
</dbReference>
<dbReference type="SMART" id="SM00822">
    <property type="entry name" value="PKS_KR"/>
    <property type="match status" value="1"/>
</dbReference>
<feature type="binding site" evidence="7">
    <location>
        <position position="181"/>
    </location>
    <ligand>
        <name>NADP(+)</name>
        <dbReference type="ChEBI" id="CHEBI:58349"/>
    </ligand>
</feature>
<accession>A0A7G9S0V7</accession>
<proteinExistence type="inferred from homology"/>
<dbReference type="FunFam" id="3.40.50.720:FF:000173">
    <property type="entry name" value="3-oxoacyl-[acyl-carrier protein] reductase"/>
    <property type="match status" value="1"/>
</dbReference>
<evidence type="ECO:0000313" key="11">
    <source>
        <dbReference type="Proteomes" id="UP000515928"/>
    </source>
</evidence>
<gene>
    <name evidence="10" type="primary">fabG</name>
    <name evidence="10" type="ORF">H9L01_03735</name>
</gene>
<dbReference type="InterPro" id="IPR002347">
    <property type="entry name" value="SDR_fam"/>
</dbReference>
<keyword evidence="8" id="KW-0444">Lipid biosynthesis</keyword>
<evidence type="ECO:0000256" key="2">
    <source>
        <dbReference type="ARBA" id="ARBA00006484"/>
    </source>
</evidence>
<dbReference type="SUPFAM" id="SSF51735">
    <property type="entry name" value="NAD(P)-binding Rossmann-fold domains"/>
    <property type="match status" value="1"/>
</dbReference>
<dbReference type="NCBIfam" id="TIGR01830">
    <property type="entry name" value="3oxo_ACP_reduc"/>
    <property type="match status" value="1"/>
</dbReference>
<evidence type="ECO:0000256" key="7">
    <source>
        <dbReference type="PIRSR" id="PIRSR611284-2"/>
    </source>
</evidence>
<dbReference type="Gene3D" id="3.40.50.720">
    <property type="entry name" value="NAD(P)-binding Rossmann-like Domain"/>
    <property type="match status" value="1"/>
</dbReference>
<feature type="binding site" evidence="7">
    <location>
        <position position="83"/>
    </location>
    <ligand>
        <name>NADP(+)</name>
        <dbReference type="ChEBI" id="CHEBI:58349"/>
    </ligand>
</feature>
<evidence type="ECO:0000256" key="1">
    <source>
        <dbReference type="ARBA" id="ARBA00005194"/>
    </source>
</evidence>
<comment type="catalytic activity">
    <reaction evidence="5 8">
        <text>a (3R)-hydroxyacyl-[ACP] + NADP(+) = a 3-oxoacyl-[ACP] + NADPH + H(+)</text>
        <dbReference type="Rhea" id="RHEA:17397"/>
        <dbReference type="Rhea" id="RHEA-COMP:9916"/>
        <dbReference type="Rhea" id="RHEA-COMP:9945"/>
        <dbReference type="ChEBI" id="CHEBI:15378"/>
        <dbReference type="ChEBI" id="CHEBI:57783"/>
        <dbReference type="ChEBI" id="CHEBI:58349"/>
        <dbReference type="ChEBI" id="CHEBI:78776"/>
        <dbReference type="ChEBI" id="CHEBI:78827"/>
        <dbReference type="EC" id="1.1.1.100"/>
    </reaction>
</comment>
<name>A0A7G9S0V7_9FIRM</name>
<organism evidence="10 11">
    <name type="scientific">Erysipelothrix inopinata</name>
    <dbReference type="NCBI Taxonomy" id="225084"/>
    <lineage>
        <taxon>Bacteria</taxon>
        <taxon>Bacillati</taxon>
        <taxon>Bacillota</taxon>
        <taxon>Erysipelotrichia</taxon>
        <taxon>Erysipelotrichales</taxon>
        <taxon>Erysipelotrichaceae</taxon>
        <taxon>Erysipelothrix</taxon>
    </lineage>
</organism>
<feature type="binding site" evidence="7">
    <location>
        <begin position="148"/>
        <end position="152"/>
    </location>
    <ligand>
        <name>NADP(+)</name>
        <dbReference type="ChEBI" id="CHEBI:58349"/>
    </ligand>
</feature>
<dbReference type="CDD" id="cd05333">
    <property type="entry name" value="BKR_SDR_c"/>
    <property type="match status" value="1"/>
</dbReference>
<dbReference type="NCBIfam" id="NF009466">
    <property type="entry name" value="PRK12826.1-2"/>
    <property type="match status" value="1"/>
</dbReference>